<accession>A0ABY3SF99</accession>
<reference evidence="1 2" key="1">
    <citation type="journal article" date="2024" name="Int. J. Syst. Evol. Microbiol.">
        <title>Paenibacillus hexagrammi sp. nov., a novel bacterium isolated from the gut content of Hexagrammos agrammus.</title>
        <authorList>
            <person name="Jung H.K."/>
            <person name="Kim D.G."/>
            <person name="Zin H."/>
            <person name="Park J."/>
            <person name="Jung H."/>
            <person name="Kim Y.O."/>
            <person name="Kong H.J."/>
            <person name="Kim J.W."/>
            <person name="Kim Y.S."/>
        </authorList>
    </citation>
    <scope>NUCLEOTIDE SEQUENCE [LARGE SCALE GENOMIC DNA]</scope>
    <source>
        <strain evidence="1 2">YPD9-1</strain>
    </source>
</reference>
<protein>
    <recommendedName>
        <fullName evidence="3">Glycosyltransferase</fullName>
    </recommendedName>
</protein>
<name>A0ABY3SF99_9BACL</name>
<dbReference type="SUPFAM" id="SSF53756">
    <property type="entry name" value="UDP-Glycosyltransferase/glycogen phosphorylase"/>
    <property type="match status" value="1"/>
</dbReference>
<dbReference type="PANTHER" id="PTHR46656">
    <property type="entry name" value="PUTATIVE-RELATED"/>
    <property type="match status" value="1"/>
</dbReference>
<dbReference type="Proteomes" id="UP001649230">
    <property type="component" value="Chromosome"/>
</dbReference>
<dbReference type="RefSeq" id="WP_235118443.1">
    <property type="nucleotide sequence ID" value="NZ_CP090978.1"/>
</dbReference>
<sequence length="267" mass="30653">MKKPVNILLEGIFYNGHGLAEGNRILLGILDRAGYRVRIEARDASEKDLTLPARDVAYISSFENNRLPSNDVYLYNWVGSEARCRPEFRVNIARTTFETDRIPAGWTHELNQFDEVWVQSWFNLQTFSSSGVHVPLRHIPNFFDMHRFSPKGPKLSLPIPESFIFLSVFDLKKRKGYDALLQAYLQEFRYEDDIALLVKVRDEIAKERLEHYMSQLSVPSAGSRRPPVYIIDQMMGPEDIVKLYRSCHAFVLPTRGRAGGGPSSKLC</sequence>
<gene>
    <name evidence="1" type="ORF">L0M14_20520</name>
</gene>
<organism evidence="1 2">
    <name type="scientific">Paenibacillus hexagrammi</name>
    <dbReference type="NCBI Taxonomy" id="2908839"/>
    <lineage>
        <taxon>Bacteria</taxon>
        <taxon>Bacillati</taxon>
        <taxon>Bacillota</taxon>
        <taxon>Bacilli</taxon>
        <taxon>Bacillales</taxon>
        <taxon>Paenibacillaceae</taxon>
        <taxon>Paenibacillus</taxon>
    </lineage>
</organism>
<proteinExistence type="predicted"/>
<evidence type="ECO:0000313" key="1">
    <source>
        <dbReference type="EMBL" id="UJF32098.1"/>
    </source>
</evidence>
<evidence type="ECO:0000313" key="2">
    <source>
        <dbReference type="Proteomes" id="UP001649230"/>
    </source>
</evidence>
<keyword evidence="2" id="KW-1185">Reference proteome</keyword>
<dbReference type="Gene3D" id="3.40.50.2000">
    <property type="entry name" value="Glycogen Phosphorylase B"/>
    <property type="match status" value="1"/>
</dbReference>
<dbReference type="PANTHER" id="PTHR46656:SF3">
    <property type="entry name" value="PUTATIVE-RELATED"/>
    <property type="match status" value="1"/>
</dbReference>
<evidence type="ECO:0008006" key="3">
    <source>
        <dbReference type="Google" id="ProtNLM"/>
    </source>
</evidence>
<dbReference type="EMBL" id="CP090978">
    <property type="protein sequence ID" value="UJF32098.1"/>
    <property type="molecule type" value="Genomic_DNA"/>
</dbReference>